<comment type="caution">
    <text evidence="12">The sequence shown here is derived from an EMBL/GenBank/DDBJ whole genome shotgun (WGS) entry which is preliminary data.</text>
</comment>
<protein>
    <recommendedName>
        <fullName evidence="11">G-protein coupled receptors family 1 profile domain-containing protein</fullName>
    </recommendedName>
</protein>
<keyword evidence="5 9" id="KW-0297">G-protein coupled receptor</keyword>
<name>A0AAN9Z273_9ORTH</name>
<evidence type="ECO:0000256" key="3">
    <source>
        <dbReference type="ARBA" id="ARBA00022692"/>
    </source>
</evidence>
<dbReference type="PROSITE" id="PS00237">
    <property type="entry name" value="G_PROTEIN_RECEP_F1_1"/>
    <property type="match status" value="1"/>
</dbReference>
<dbReference type="PANTHER" id="PTHR45695">
    <property type="entry name" value="LEUCOKININ RECEPTOR-RELATED"/>
    <property type="match status" value="1"/>
</dbReference>
<dbReference type="PRINTS" id="PR01012">
    <property type="entry name" value="NRPEPTIDEYR"/>
</dbReference>
<keyword evidence="6 10" id="KW-0472">Membrane</keyword>
<evidence type="ECO:0000256" key="10">
    <source>
        <dbReference type="SAM" id="Phobius"/>
    </source>
</evidence>
<evidence type="ECO:0000256" key="8">
    <source>
        <dbReference type="ARBA" id="ARBA00023224"/>
    </source>
</evidence>
<evidence type="ECO:0000256" key="4">
    <source>
        <dbReference type="ARBA" id="ARBA00022989"/>
    </source>
</evidence>
<feature type="transmembrane region" description="Helical" evidence="10">
    <location>
        <begin position="122"/>
        <end position="140"/>
    </location>
</feature>
<sequence length="257" mass="27835">MNASLDEEAASDATSLYWTPRNECLRHNPTLAEEGLYDVPASVIALLSLCYGSISVLAVAGNALVMWIVATSRRMQNVTNCFIANLALADIVIGLFAIPFQFQAALLQRWNLPHFMCAFCPFVQVLSVNVSIFTLTAIAVDRHRAILNPLSARPSKLRAKLCIAAIWGVAGALAAPIVVVQRVEFVEEFRGGRCTTKPFCTIVGMSPRQMGLYRLVLFLIQYLVLVPSPVPSPCVCVCVWAQAAGAAPPSRSAPSWG</sequence>
<feature type="transmembrane region" description="Helical" evidence="10">
    <location>
        <begin position="161"/>
        <end position="180"/>
    </location>
</feature>
<dbReference type="EMBL" id="JAZDUA010000451">
    <property type="protein sequence ID" value="KAK7792399.1"/>
    <property type="molecule type" value="Genomic_DNA"/>
</dbReference>
<dbReference type="InterPro" id="IPR000611">
    <property type="entry name" value="NPY_rcpt"/>
</dbReference>
<dbReference type="Gene3D" id="1.20.1070.10">
    <property type="entry name" value="Rhodopsin 7-helix transmembrane proteins"/>
    <property type="match status" value="1"/>
</dbReference>
<evidence type="ECO:0000256" key="6">
    <source>
        <dbReference type="ARBA" id="ARBA00023136"/>
    </source>
</evidence>
<evidence type="ECO:0000256" key="2">
    <source>
        <dbReference type="ARBA" id="ARBA00010663"/>
    </source>
</evidence>
<reference evidence="12 13" key="1">
    <citation type="submission" date="2024-03" db="EMBL/GenBank/DDBJ databases">
        <title>The genome assembly and annotation of the cricket Gryllus longicercus Weissman &amp; Gray.</title>
        <authorList>
            <person name="Szrajer S."/>
            <person name="Gray D."/>
            <person name="Ylla G."/>
        </authorList>
    </citation>
    <scope>NUCLEOTIDE SEQUENCE [LARGE SCALE GENOMIC DNA]</scope>
    <source>
        <strain evidence="12">DAG 2021-001</strain>
        <tissue evidence="12">Whole body minus gut</tissue>
    </source>
</reference>
<dbReference type="PANTHER" id="PTHR45695:SF9">
    <property type="entry name" value="LEUCOKININ RECEPTOR"/>
    <property type="match status" value="1"/>
</dbReference>
<gene>
    <name evidence="12" type="ORF">R5R35_007749</name>
</gene>
<dbReference type="GO" id="GO:0004983">
    <property type="term" value="F:neuropeptide Y receptor activity"/>
    <property type="evidence" value="ECO:0007669"/>
    <property type="project" value="InterPro"/>
</dbReference>
<evidence type="ECO:0000256" key="9">
    <source>
        <dbReference type="RuleBase" id="RU000688"/>
    </source>
</evidence>
<dbReference type="PROSITE" id="PS50262">
    <property type="entry name" value="G_PROTEIN_RECEP_F1_2"/>
    <property type="match status" value="1"/>
</dbReference>
<dbReference type="GO" id="GO:0005886">
    <property type="term" value="C:plasma membrane"/>
    <property type="evidence" value="ECO:0007669"/>
    <property type="project" value="TreeGrafter"/>
</dbReference>
<feature type="domain" description="G-protein coupled receptors family 1 profile" evidence="11">
    <location>
        <begin position="61"/>
        <end position="226"/>
    </location>
</feature>
<feature type="transmembrane region" description="Helical" evidence="10">
    <location>
        <begin position="43"/>
        <end position="70"/>
    </location>
</feature>
<dbReference type="InterPro" id="IPR017452">
    <property type="entry name" value="GPCR_Rhodpsn_7TM"/>
</dbReference>
<dbReference type="SUPFAM" id="SSF81321">
    <property type="entry name" value="Family A G protein-coupled receptor-like"/>
    <property type="match status" value="1"/>
</dbReference>
<keyword evidence="8 9" id="KW-0807">Transducer</keyword>
<keyword evidence="7 9" id="KW-0675">Receptor</keyword>
<evidence type="ECO:0000256" key="5">
    <source>
        <dbReference type="ARBA" id="ARBA00023040"/>
    </source>
</evidence>
<keyword evidence="13" id="KW-1185">Reference proteome</keyword>
<dbReference type="Proteomes" id="UP001378592">
    <property type="component" value="Unassembled WGS sequence"/>
</dbReference>
<accession>A0AAN9Z273</accession>
<organism evidence="12 13">
    <name type="scientific">Gryllus longicercus</name>
    <dbReference type="NCBI Taxonomy" id="2509291"/>
    <lineage>
        <taxon>Eukaryota</taxon>
        <taxon>Metazoa</taxon>
        <taxon>Ecdysozoa</taxon>
        <taxon>Arthropoda</taxon>
        <taxon>Hexapoda</taxon>
        <taxon>Insecta</taxon>
        <taxon>Pterygota</taxon>
        <taxon>Neoptera</taxon>
        <taxon>Polyneoptera</taxon>
        <taxon>Orthoptera</taxon>
        <taxon>Ensifera</taxon>
        <taxon>Gryllidea</taxon>
        <taxon>Grylloidea</taxon>
        <taxon>Gryllidae</taxon>
        <taxon>Gryllinae</taxon>
        <taxon>Gryllus</taxon>
    </lineage>
</organism>
<evidence type="ECO:0000259" key="11">
    <source>
        <dbReference type="PROSITE" id="PS50262"/>
    </source>
</evidence>
<dbReference type="AlphaFoldDB" id="A0AAN9Z273"/>
<evidence type="ECO:0000256" key="7">
    <source>
        <dbReference type="ARBA" id="ARBA00023170"/>
    </source>
</evidence>
<feature type="transmembrane region" description="Helical" evidence="10">
    <location>
        <begin position="82"/>
        <end position="102"/>
    </location>
</feature>
<dbReference type="InterPro" id="IPR000276">
    <property type="entry name" value="GPCR_Rhodpsn"/>
</dbReference>
<evidence type="ECO:0000313" key="12">
    <source>
        <dbReference type="EMBL" id="KAK7792399.1"/>
    </source>
</evidence>
<proteinExistence type="inferred from homology"/>
<keyword evidence="4 10" id="KW-1133">Transmembrane helix</keyword>
<comment type="subcellular location">
    <subcellularLocation>
        <location evidence="1">Membrane</location>
        <topology evidence="1">Multi-pass membrane protein</topology>
    </subcellularLocation>
</comment>
<evidence type="ECO:0000313" key="13">
    <source>
        <dbReference type="Proteomes" id="UP001378592"/>
    </source>
</evidence>
<comment type="similarity">
    <text evidence="2 9">Belongs to the G-protein coupled receptor 1 family.</text>
</comment>
<dbReference type="Pfam" id="PF00001">
    <property type="entry name" value="7tm_1"/>
    <property type="match status" value="1"/>
</dbReference>
<evidence type="ECO:0000256" key="1">
    <source>
        <dbReference type="ARBA" id="ARBA00004141"/>
    </source>
</evidence>
<dbReference type="PRINTS" id="PR00237">
    <property type="entry name" value="GPCRRHODOPSN"/>
</dbReference>
<keyword evidence="3 9" id="KW-0812">Transmembrane</keyword>